<dbReference type="SUPFAM" id="SSF56349">
    <property type="entry name" value="DNA breaking-rejoining enzymes"/>
    <property type="match status" value="1"/>
</dbReference>
<dbReference type="InterPro" id="IPR038488">
    <property type="entry name" value="Integrase_DNA-bd_sf"/>
</dbReference>
<keyword evidence="7" id="KW-1185">Reference proteome</keyword>
<evidence type="ECO:0000256" key="1">
    <source>
        <dbReference type="ARBA" id="ARBA00008857"/>
    </source>
</evidence>
<gene>
    <name evidence="6" type="ORF">NK667_16120</name>
</gene>
<keyword evidence="3" id="KW-0238">DNA-binding</keyword>
<accession>A0ABY5EBN2</accession>
<dbReference type="InterPro" id="IPR050808">
    <property type="entry name" value="Phage_Integrase"/>
</dbReference>
<name>A0ABY5EBN2_9PSED</name>
<dbReference type="EMBL" id="CP101125">
    <property type="protein sequence ID" value="UTO11725.1"/>
    <property type="molecule type" value="Genomic_DNA"/>
</dbReference>
<dbReference type="Gene3D" id="1.10.150.130">
    <property type="match status" value="1"/>
</dbReference>
<dbReference type="InterPro" id="IPR013762">
    <property type="entry name" value="Integrase-like_cat_sf"/>
</dbReference>
<dbReference type="PROSITE" id="PS51898">
    <property type="entry name" value="TYR_RECOMBINASE"/>
    <property type="match status" value="1"/>
</dbReference>
<organism evidence="6 7">
    <name type="scientific">Pseudomonas nunensis</name>
    <dbReference type="NCBI Taxonomy" id="2961896"/>
    <lineage>
        <taxon>Bacteria</taxon>
        <taxon>Pseudomonadati</taxon>
        <taxon>Pseudomonadota</taxon>
        <taxon>Gammaproteobacteria</taxon>
        <taxon>Pseudomonadales</taxon>
        <taxon>Pseudomonadaceae</taxon>
        <taxon>Pseudomonas</taxon>
    </lineage>
</organism>
<dbReference type="Pfam" id="PF00589">
    <property type="entry name" value="Phage_integrase"/>
    <property type="match status" value="1"/>
</dbReference>
<protein>
    <submittedName>
        <fullName evidence="6">Tyrosine-type recombinase/integrase</fullName>
    </submittedName>
</protein>
<evidence type="ECO:0000256" key="3">
    <source>
        <dbReference type="ARBA" id="ARBA00023125"/>
    </source>
</evidence>
<dbReference type="Gene3D" id="3.30.160.390">
    <property type="entry name" value="Integrase, DNA-binding domain"/>
    <property type="match status" value="1"/>
</dbReference>
<dbReference type="PANTHER" id="PTHR30629">
    <property type="entry name" value="PROPHAGE INTEGRASE"/>
    <property type="match status" value="1"/>
</dbReference>
<dbReference type="Gene3D" id="1.10.443.10">
    <property type="entry name" value="Intergrase catalytic core"/>
    <property type="match status" value="1"/>
</dbReference>
<dbReference type="RefSeq" id="WP_054615429.1">
    <property type="nucleotide sequence ID" value="NZ_CP101125.1"/>
</dbReference>
<evidence type="ECO:0000313" key="7">
    <source>
        <dbReference type="Proteomes" id="UP001059607"/>
    </source>
</evidence>
<proteinExistence type="inferred from homology"/>
<dbReference type="InterPro" id="IPR010998">
    <property type="entry name" value="Integrase_recombinase_N"/>
</dbReference>
<dbReference type="Proteomes" id="UP001059607">
    <property type="component" value="Chromosome"/>
</dbReference>
<reference evidence="6" key="1">
    <citation type="submission" date="2022-07" db="EMBL/GenBank/DDBJ databases">
        <title>Pseudomonas nunamit sp. nov. an antifungal species isolated from Greenland.</title>
        <authorList>
            <person name="Ntana F."/>
            <person name="Hennessy R.C."/>
            <person name="Zervas A."/>
            <person name="Stougaard P."/>
        </authorList>
    </citation>
    <scope>NUCLEOTIDE SEQUENCE</scope>
    <source>
        <strain evidence="6">In5</strain>
    </source>
</reference>
<evidence type="ECO:0000256" key="2">
    <source>
        <dbReference type="ARBA" id="ARBA00022908"/>
    </source>
</evidence>
<dbReference type="InterPro" id="IPR025166">
    <property type="entry name" value="Integrase_DNA_bind_dom"/>
</dbReference>
<dbReference type="InterPro" id="IPR002104">
    <property type="entry name" value="Integrase_catalytic"/>
</dbReference>
<keyword evidence="4" id="KW-0233">DNA recombination</keyword>
<dbReference type="CDD" id="cd00801">
    <property type="entry name" value="INT_P4_C"/>
    <property type="match status" value="1"/>
</dbReference>
<feature type="domain" description="Tyr recombinase" evidence="5">
    <location>
        <begin position="225"/>
        <end position="447"/>
    </location>
</feature>
<sequence>MTKLTAKELESLDANDAGRVVREDGGLSGKVQLKKKGITVAFYYQFRWEGRFTGISCGTWPGTPLPEIRKIRNIARDLVATGVNPNDHKRAEKARARAELNAQLVAAETLRAKELTLGDMAEKWLLNGVARKDGNAELRRRFAKDLYPTLKNKTLSSVNEHDLRSVVRTVVGRGANRQAIGLFADITQMFAWAEKRQPWRALLVDGNPTNLIEINKLIPSDYQEERSRILSPGELLDLHNRFQQMTIDYNALPAGQKYEGIRPLKKETQLALWISLGTLCRIGELLQAEWKNVDLDQQTWFIPSENVKGSRGKKQDHHVFLSPFALHFFQELKTLTGDSRWCFPNKQDDQHVDVKVVSKQVGDRQARFKNRKALSRRRHDDTLVLADGQSGDWTPHDLRRTGATMMQALGVSLDVIDRCQNHVLAGSRVRRHYLHHDYAEEKKRAWNLLGDRLSAVLSSTYEHPPTVSMLSFPAFAVTETWPPS</sequence>
<evidence type="ECO:0000256" key="4">
    <source>
        <dbReference type="ARBA" id="ARBA00023172"/>
    </source>
</evidence>
<evidence type="ECO:0000259" key="5">
    <source>
        <dbReference type="PROSITE" id="PS51898"/>
    </source>
</evidence>
<dbReference type="InterPro" id="IPR011010">
    <property type="entry name" value="DNA_brk_join_enz"/>
</dbReference>
<dbReference type="PANTHER" id="PTHR30629:SF2">
    <property type="entry name" value="PROPHAGE INTEGRASE INTS-RELATED"/>
    <property type="match status" value="1"/>
</dbReference>
<keyword evidence="2" id="KW-0229">DNA integration</keyword>
<dbReference type="Pfam" id="PF13356">
    <property type="entry name" value="Arm-DNA-bind_3"/>
    <property type="match status" value="1"/>
</dbReference>
<comment type="similarity">
    <text evidence="1">Belongs to the 'phage' integrase family.</text>
</comment>
<evidence type="ECO:0000313" key="6">
    <source>
        <dbReference type="EMBL" id="UTO11725.1"/>
    </source>
</evidence>